<dbReference type="Pfam" id="PF14378">
    <property type="entry name" value="PAP2_3"/>
    <property type="match status" value="1"/>
</dbReference>
<dbReference type="Proteomes" id="UP000245412">
    <property type="component" value="Unassembled WGS sequence"/>
</dbReference>
<protein>
    <submittedName>
        <fullName evidence="3">PAP2 superfamily protein</fullName>
    </submittedName>
</protein>
<feature type="transmembrane region" description="Helical" evidence="1">
    <location>
        <begin position="167"/>
        <end position="184"/>
    </location>
</feature>
<keyword evidence="1" id="KW-0472">Membrane</keyword>
<organism evidence="3 4">
    <name type="scientific">Murimonas intestini</name>
    <dbReference type="NCBI Taxonomy" id="1337051"/>
    <lineage>
        <taxon>Bacteria</taxon>
        <taxon>Bacillati</taxon>
        <taxon>Bacillota</taxon>
        <taxon>Clostridia</taxon>
        <taxon>Lachnospirales</taxon>
        <taxon>Lachnospiraceae</taxon>
        <taxon>Murimonas</taxon>
    </lineage>
</organism>
<evidence type="ECO:0000313" key="4">
    <source>
        <dbReference type="Proteomes" id="UP000245412"/>
    </source>
</evidence>
<evidence type="ECO:0000259" key="2">
    <source>
        <dbReference type="Pfam" id="PF14378"/>
    </source>
</evidence>
<keyword evidence="1" id="KW-0812">Transmembrane</keyword>
<dbReference type="EMBL" id="QGGY01000005">
    <property type="protein sequence ID" value="PWJ76294.1"/>
    <property type="molecule type" value="Genomic_DNA"/>
</dbReference>
<reference evidence="3 4" key="1">
    <citation type="submission" date="2018-05" db="EMBL/GenBank/DDBJ databases">
        <authorList>
            <person name="Goeker M."/>
            <person name="Huntemann M."/>
            <person name="Clum A."/>
            <person name="Pillay M."/>
            <person name="Palaniappan K."/>
            <person name="Varghese N."/>
            <person name="Mikhailova N."/>
            <person name="Stamatis D."/>
            <person name="Reddy T."/>
            <person name="Daum C."/>
            <person name="Shapiro N."/>
            <person name="Ivanova N."/>
            <person name="Kyrpides N."/>
            <person name="Woyke T."/>
        </authorList>
    </citation>
    <scope>NUCLEOTIDE SEQUENCE [LARGE SCALE GENOMIC DNA]</scope>
    <source>
        <strain evidence="3 4">DSM 26524</strain>
    </source>
</reference>
<evidence type="ECO:0000313" key="3">
    <source>
        <dbReference type="EMBL" id="PWJ76294.1"/>
    </source>
</evidence>
<dbReference type="RefSeq" id="WP_109626341.1">
    <property type="nucleotide sequence ID" value="NZ_CABJAT010000005.1"/>
</dbReference>
<dbReference type="SUPFAM" id="SSF48317">
    <property type="entry name" value="Acid phosphatase/Vanadium-dependent haloperoxidase"/>
    <property type="match status" value="1"/>
</dbReference>
<feature type="transmembrane region" description="Helical" evidence="1">
    <location>
        <begin position="21"/>
        <end position="41"/>
    </location>
</feature>
<feature type="transmembrane region" description="Helical" evidence="1">
    <location>
        <begin position="190"/>
        <end position="208"/>
    </location>
</feature>
<name>A0AB73T5Y3_9FIRM</name>
<dbReference type="InterPro" id="IPR036938">
    <property type="entry name" value="PAP2/HPO_sf"/>
</dbReference>
<evidence type="ECO:0000256" key="1">
    <source>
        <dbReference type="SAM" id="Phobius"/>
    </source>
</evidence>
<feature type="domain" description="Inositolphosphotransferase Aur1/Ipt1" evidence="2">
    <location>
        <begin position="66"/>
        <end position="207"/>
    </location>
</feature>
<dbReference type="GO" id="GO:0016020">
    <property type="term" value="C:membrane"/>
    <property type="evidence" value="ECO:0007669"/>
    <property type="project" value="UniProtKB-SubCell"/>
</dbReference>
<keyword evidence="1" id="KW-1133">Transmembrane helix</keyword>
<sequence length="245" mass="28973">MQAVYRFLKKYVDPWARLDSIIPLASAFLFNTLIYFGTNYLTRDWHHYDFTLEIDRAVPFVPGFVWIYLGCYIFWIVNYLMVGHFDKKHFYQFVTADYTSRLVCLIFFIFLPTTNIRPEVLGDSAASGLMRWLYDVDMPSNLFPSIHCLVSWFCYIGIRGRKEIPRWYRAFSCFFALLVAASTQFTKQHYIVDVIGGIGLAELMFYLSRRFQYYEIIKKFFEKINGKLYRLLLKSSCDADNTSVT</sequence>
<dbReference type="Gene3D" id="1.20.144.10">
    <property type="entry name" value="Phosphatidic acid phosphatase type 2/haloperoxidase"/>
    <property type="match status" value="1"/>
</dbReference>
<gene>
    <name evidence="3" type="ORF">C7383_105332</name>
</gene>
<comment type="caution">
    <text evidence="3">The sequence shown here is derived from an EMBL/GenBank/DDBJ whole genome shotgun (WGS) entry which is preliminary data.</text>
</comment>
<feature type="transmembrane region" description="Helical" evidence="1">
    <location>
        <begin position="142"/>
        <end position="158"/>
    </location>
</feature>
<accession>A0AB73T5Y3</accession>
<feature type="transmembrane region" description="Helical" evidence="1">
    <location>
        <begin position="61"/>
        <end position="81"/>
    </location>
</feature>
<keyword evidence="4" id="KW-1185">Reference proteome</keyword>
<dbReference type="InterPro" id="IPR026841">
    <property type="entry name" value="Aur1/Ipt1"/>
</dbReference>
<proteinExistence type="predicted"/>
<feature type="transmembrane region" description="Helical" evidence="1">
    <location>
        <begin position="93"/>
        <end position="111"/>
    </location>
</feature>
<dbReference type="AlphaFoldDB" id="A0AB73T5Y3"/>